<evidence type="ECO:0000256" key="7">
    <source>
        <dbReference type="RuleBase" id="RU363032"/>
    </source>
</evidence>
<keyword evidence="4 7" id="KW-0812">Transmembrane</keyword>
<feature type="domain" description="ABC transmembrane type-1" evidence="8">
    <location>
        <begin position="107"/>
        <end position="316"/>
    </location>
</feature>
<dbReference type="Proteomes" id="UP000221961">
    <property type="component" value="Chromosome"/>
</dbReference>
<evidence type="ECO:0000256" key="6">
    <source>
        <dbReference type="ARBA" id="ARBA00023136"/>
    </source>
</evidence>
<sequence length="326" mass="34848">MLAFLTRRILGGLVILLIICAVTFMLFYIAPGSNVARLACGKTCSPELVAAVAHQMGVDKPVWQQFLVYLGGIFAGRTIGDNHCGAPCLGYSFHNHRPVLDTIVDRLPVTLSLTIGAVVIFLAVGVGSGMLAALRKGKLSDRAAMGFAVVGGAQQIFVLGPFLLFLFVYSTHIMDVPHYTSFLSNPLQWAIGLLLPWICLAIITAAYYARLTRSSMVEVLSEDYIRTVRAKGMGQATIYVKHAFRGAMSPIATLLGLDIAVLLGGAIITETVFNLPGVGQLAATSVKDSDLPVMMAVVLLAAAAVVVANIVVDVVYAFIDPRVRLR</sequence>
<evidence type="ECO:0000256" key="4">
    <source>
        <dbReference type="ARBA" id="ARBA00022692"/>
    </source>
</evidence>
<protein>
    <submittedName>
        <fullName evidence="9">ABC transporter permease</fullName>
    </submittedName>
</protein>
<keyword evidence="3" id="KW-1003">Cell membrane</keyword>
<keyword evidence="5 7" id="KW-1133">Transmembrane helix</keyword>
<dbReference type="InterPro" id="IPR000515">
    <property type="entry name" value="MetI-like"/>
</dbReference>
<comment type="similarity">
    <text evidence="7">Belongs to the binding-protein-dependent transport system permease family.</text>
</comment>
<organism evidence="9 10">
    <name type="scientific">Nocardia terpenica</name>
    <dbReference type="NCBI Taxonomy" id="455432"/>
    <lineage>
        <taxon>Bacteria</taxon>
        <taxon>Bacillati</taxon>
        <taxon>Actinomycetota</taxon>
        <taxon>Actinomycetes</taxon>
        <taxon>Mycobacteriales</taxon>
        <taxon>Nocardiaceae</taxon>
        <taxon>Nocardia</taxon>
    </lineage>
</organism>
<dbReference type="Gene3D" id="1.10.3720.10">
    <property type="entry name" value="MetI-like"/>
    <property type="match status" value="1"/>
</dbReference>
<reference evidence="9 10" key="1">
    <citation type="submission" date="2017-10" db="EMBL/GenBank/DDBJ databases">
        <title>Comparative genomics between pathogenic Norcardia.</title>
        <authorList>
            <person name="Zeng L."/>
        </authorList>
    </citation>
    <scope>NUCLEOTIDE SEQUENCE [LARGE SCALE GENOMIC DNA]</scope>
    <source>
        <strain evidence="9 10">NC_YFY_NT001</strain>
    </source>
</reference>
<evidence type="ECO:0000259" key="8">
    <source>
        <dbReference type="PROSITE" id="PS50928"/>
    </source>
</evidence>
<dbReference type="PROSITE" id="PS50928">
    <property type="entry name" value="ABC_TM1"/>
    <property type="match status" value="1"/>
</dbReference>
<dbReference type="AlphaFoldDB" id="A0A291RK65"/>
<evidence type="ECO:0000256" key="2">
    <source>
        <dbReference type="ARBA" id="ARBA00022448"/>
    </source>
</evidence>
<dbReference type="KEGG" id="ntp:CRH09_17770"/>
<feature type="transmembrane region" description="Helical" evidence="7">
    <location>
        <begin position="189"/>
        <end position="209"/>
    </location>
</feature>
<keyword evidence="6 7" id="KW-0472">Membrane</keyword>
<dbReference type="RefSeq" id="WP_098694880.1">
    <property type="nucleotide sequence ID" value="NZ_CP023778.1"/>
</dbReference>
<feature type="transmembrane region" description="Helical" evidence="7">
    <location>
        <begin position="251"/>
        <end position="273"/>
    </location>
</feature>
<evidence type="ECO:0000313" key="10">
    <source>
        <dbReference type="Proteomes" id="UP000221961"/>
    </source>
</evidence>
<dbReference type="InterPro" id="IPR035906">
    <property type="entry name" value="MetI-like_sf"/>
</dbReference>
<dbReference type="InterPro" id="IPR045621">
    <property type="entry name" value="BPD_transp_1_N"/>
</dbReference>
<comment type="subcellular location">
    <subcellularLocation>
        <location evidence="1 7">Cell membrane</location>
        <topology evidence="1 7">Multi-pass membrane protein</topology>
    </subcellularLocation>
</comment>
<evidence type="ECO:0000256" key="1">
    <source>
        <dbReference type="ARBA" id="ARBA00004651"/>
    </source>
</evidence>
<feature type="transmembrane region" description="Helical" evidence="7">
    <location>
        <begin position="109"/>
        <end position="134"/>
    </location>
</feature>
<keyword evidence="2 7" id="KW-0813">Transport</keyword>
<dbReference type="SUPFAM" id="SSF161098">
    <property type="entry name" value="MetI-like"/>
    <property type="match status" value="1"/>
</dbReference>
<feature type="transmembrane region" description="Helical" evidence="7">
    <location>
        <begin position="9"/>
        <end position="29"/>
    </location>
</feature>
<dbReference type="PANTHER" id="PTHR43163">
    <property type="entry name" value="DIPEPTIDE TRANSPORT SYSTEM PERMEASE PROTEIN DPPB-RELATED"/>
    <property type="match status" value="1"/>
</dbReference>
<gene>
    <name evidence="9" type="ORF">CRH09_17770</name>
</gene>
<dbReference type="GeneID" id="88359221"/>
<evidence type="ECO:0000313" key="9">
    <source>
        <dbReference type="EMBL" id="ATL67767.1"/>
    </source>
</evidence>
<dbReference type="Pfam" id="PF19300">
    <property type="entry name" value="BPD_transp_1_N"/>
    <property type="match status" value="1"/>
</dbReference>
<evidence type="ECO:0000256" key="5">
    <source>
        <dbReference type="ARBA" id="ARBA00022989"/>
    </source>
</evidence>
<dbReference type="GO" id="GO:0055085">
    <property type="term" value="P:transmembrane transport"/>
    <property type="evidence" value="ECO:0007669"/>
    <property type="project" value="InterPro"/>
</dbReference>
<accession>A0A291RK65</accession>
<feature type="transmembrane region" description="Helical" evidence="7">
    <location>
        <begin position="293"/>
        <end position="319"/>
    </location>
</feature>
<dbReference type="Pfam" id="PF00528">
    <property type="entry name" value="BPD_transp_1"/>
    <property type="match status" value="1"/>
</dbReference>
<feature type="transmembrane region" description="Helical" evidence="7">
    <location>
        <begin position="146"/>
        <end position="169"/>
    </location>
</feature>
<dbReference type="PANTHER" id="PTHR43163:SF6">
    <property type="entry name" value="DIPEPTIDE TRANSPORT SYSTEM PERMEASE PROTEIN DPPB-RELATED"/>
    <property type="match status" value="1"/>
</dbReference>
<evidence type="ECO:0000256" key="3">
    <source>
        <dbReference type="ARBA" id="ARBA00022475"/>
    </source>
</evidence>
<proteinExistence type="inferred from homology"/>
<name>A0A291RK65_9NOCA</name>
<dbReference type="EMBL" id="CP023778">
    <property type="protein sequence ID" value="ATL67767.1"/>
    <property type="molecule type" value="Genomic_DNA"/>
</dbReference>
<dbReference type="CDD" id="cd06261">
    <property type="entry name" value="TM_PBP2"/>
    <property type="match status" value="1"/>
</dbReference>
<dbReference type="GO" id="GO:0005886">
    <property type="term" value="C:plasma membrane"/>
    <property type="evidence" value="ECO:0007669"/>
    <property type="project" value="UniProtKB-SubCell"/>
</dbReference>